<keyword evidence="1" id="KW-0812">Transmembrane</keyword>
<dbReference type="EMBL" id="JACOOS010000005">
    <property type="protein sequence ID" value="MBC5677187.1"/>
    <property type="molecule type" value="Genomic_DNA"/>
</dbReference>
<keyword evidence="3" id="KW-1185">Reference proteome</keyword>
<name>A0ABR7FPP1_9FIRM</name>
<reference evidence="2 3" key="1">
    <citation type="submission" date="2020-08" db="EMBL/GenBank/DDBJ databases">
        <title>Genome public.</title>
        <authorList>
            <person name="Liu C."/>
            <person name="Sun Q."/>
        </authorList>
    </citation>
    <scope>NUCLEOTIDE SEQUENCE [LARGE SCALE GENOMIC DNA]</scope>
    <source>
        <strain evidence="2 3">NSJ-7</strain>
    </source>
</reference>
<organism evidence="2 3">
    <name type="scientific">Anaerostipes hominis</name>
    <name type="common">ex Liu et al. 2021</name>
    <dbReference type="NCBI Taxonomy" id="2763018"/>
    <lineage>
        <taxon>Bacteria</taxon>
        <taxon>Bacillati</taxon>
        <taxon>Bacillota</taxon>
        <taxon>Clostridia</taxon>
        <taxon>Lachnospirales</taxon>
        <taxon>Lachnospiraceae</taxon>
        <taxon>Anaerostipes</taxon>
    </lineage>
</organism>
<keyword evidence="1" id="KW-0472">Membrane</keyword>
<keyword evidence="1" id="KW-1133">Transmembrane helix</keyword>
<gene>
    <name evidence="2" type="ORF">H8S22_06075</name>
</gene>
<evidence type="ECO:0008006" key="4">
    <source>
        <dbReference type="Google" id="ProtNLM"/>
    </source>
</evidence>
<evidence type="ECO:0000313" key="2">
    <source>
        <dbReference type="EMBL" id="MBC5677187.1"/>
    </source>
</evidence>
<sequence length="137" mass="15600">MRKIRIGCFIIFLLIAMSGLVGIAFLFLKFHSQEDANIIVSCKEQLKISENGQPALNEETLEEEVEYKLTLRSGETIISKVSMPINSVYEEEKGSRDERLRILVLKSSILLFIAVFFIILCLLIPLGKDEVKEPLRI</sequence>
<dbReference type="RefSeq" id="WP_024727359.1">
    <property type="nucleotide sequence ID" value="NZ_JACOOS010000005.1"/>
</dbReference>
<feature type="transmembrane region" description="Helical" evidence="1">
    <location>
        <begin position="103"/>
        <end position="126"/>
    </location>
</feature>
<evidence type="ECO:0000256" key="1">
    <source>
        <dbReference type="SAM" id="Phobius"/>
    </source>
</evidence>
<evidence type="ECO:0000313" key="3">
    <source>
        <dbReference type="Proteomes" id="UP000635828"/>
    </source>
</evidence>
<protein>
    <recommendedName>
        <fullName evidence="4">DUF3592 domain-containing protein</fullName>
    </recommendedName>
</protein>
<proteinExistence type="predicted"/>
<feature type="transmembrane region" description="Helical" evidence="1">
    <location>
        <begin position="6"/>
        <end position="28"/>
    </location>
</feature>
<comment type="caution">
    <text evidence="2">The sequence shown here is derived from an EMBL/GenBank/DDBJ whole genome shotgun (WGS) entry which is preliminary data.</text>
</comment>
<dbReference type="Proteomes" id="UP000635828">
    <property type="component" value="Unassembled WGS sequence"/>
</dbReference>
<accession>A0ABR7FPP1</accession>